<proteinExistence type="predicted"/>
<evidence type="ECO:0008006" key="4">
    <source>
        <dbReference type="Google" id="ProtNLM"/>
    </source>
</evidence>
<dbReference type="EMBL" id="MFUH01000039">
    <property type="protein sequence ID" value="OGI81165.1"/>
    <property type="molecule type" value="Genomic_DNA"/>
</dbReference>
<accession>A0A1F6WHH5</accession>
<comment type="caution">
    <text evidence="2">The sequence shown here is derived from an EMBL/GenBank/DDBJ whole genome shotgun (WGS) entry which is preliminary data.</text>
</comment>
<sequence length="606" mass="63205">MKSKKLKYNNGQALLRQGSEGQAMITAVVFFMFLSLSIMLGLALPATRDFRSASDLMRSKQSFFLSESGLEDVTYRLKKNKQVDVSETLVLAGGSAVTTITDITSNKKEITALGDIINLNRKNKTILSVGEGASFNYGIQAGTGGFSMQNNSGIYGNVYANGSITGSTINSFVTGSAYAANSSELTANQLNDVPASPPNSIIFGNANATQDVAQSFQISSSDPLNKVALFIKKTGSPGNITVRIVNDSADAPGSTTYSSGNLSSSLVTNSFGWVEVALSPNYLITPGVSFWLVLDAPSGGSATKNFTWAANSAYVSGQAKIGRLGVSWSNTVPAGLDGYFKIYLGGTNSSISSVVVGQNGIGNAAAHTVTDSSVAGNLYCQTGSGNNKNCDTSQSDPAPQNFPISQAVIDGWKIDATTGGTINGNYNITQDTSLGPKKINGNLSMTSPNKTLTVTGTIYVTGNIDISANGSSIKCALSFGENSCVIVADGWIHIDNNGNFSGSGTAGSFLFLISDSSCDGSNSNPPCDTADHYAAIDLHNNGQGAVYYATKGLLNLHNNVNITAAAAYKIDLSQGAAVTYDQGLINQNFVSGPSAGWDIEGWREVE</sequence>
<protein>
    <recommendedName>
        <fullName evidence="4">Type 4 fimbrial biogenesis protein PilX N-terminal domain-containing protein</fullName>
    </recommendedName>
</protein>
<name>A0A1F6WHH5_9BACT</name>
<keyword evidence="1" id="KW-0812">Transmembrane</keyword>
<feature type="transmembrane region" description="Helical" evidence="1">
    <location>
        <begin position="21"/>
        <end position="44"/>
    </location>
</feature>
<evidence type="ECO:0000313" key="3">
    <source>
        <dbReference type="Proteomes" id="UP000179880"/>
    </source>
</evidence>
<keyword evidence="1" id="KW-1133">Transmembrane helix</keyword>
<gene>
    <name evidence="2" type="ORF">A3B93_02145</name>
</gene>
<dbReference type="Proteomes" id="UP000179880">
    <property type="component" value="Unassembled WGS sequence"/>
</dbReference>
<dbReference type="AlphaFoldDB" id="A0A1F6WHH5"/>
<keyword evidence="1" id="KW-0472">Membrane</keyword>
<reference evidence="2 3" key="1">
    <citation type="journal article" date="2016" name="Nat. Commun.">
        <title>Thousands of microbial genomes shed light on interconnected biogeochemical processes in an aquifer system.</title>
        <authorList>
            <person name="Anantharaman K."/>
            <person name="Brown C.T."/>
            <person name="Hug L.A."/>
            <person name="Sharon I."/>
            <person name="Castelle C.J."/>
            <person name="Probst A.J."/>
            <person name="Thomas B.C."/>
            <person name="Singh A."/>
            <person name="Wilkins M.J."/>
            <person name="Karaoz U."/>
            <person name="Brodie E.L."/>
            <person name="Williams K.H."/>
            <person name="Hubbard S.S."/>
            <person name="Banfield J.F."/>
        </authorList>
    </citation>
    <scope>NUCLEOTIDE SEQUENCE [LARGE SCALE GENOMIC DNA]</scope>
</reference>
<evidence type="ECO:0000313" key="2">
    <source>
        <dbReference type="EMBL" id="OGI81165.1"/>
    </source>
</evidence>
<organism evidence="2 3">
    <name type="scientific">Candidatus Nomurabacteria bacterium RIFCSPHIGHO2_02_FULL_42_24</name>
    <dbReference type="NCBI Taxonomy" id="1801757"/>
    <lineage>
        <taxon>Bacteria</taxon>
        <taxon>Candidatus Nomuraibacteriota</taxon>
    </lineage>
</organism>
<evidence type="ECO:0000256" key="1">
    <source>
        <dbReference type="SAM" id="Phobius"/>
    </source>
</evidence>